<dbReference type="EMBL" id="KZ992577">
    <property type="protein sequence ID" value="RKP08693.1"/>
    <property type="molecule type" value="Genomic_DNA"/>
</dbReference>
<keyword evidence="1" id="KW-0489">Methyltransferase</keyword>
<name>A0A4P9XRI2_9FUNG</name>
<gene>
    <name evidence="1" type="ORF">THASP1DRAFT_29504</name>
</gene>
<protein>
    <submittedName>
        <fullName evidence="1">S-adenosyl-L-methionine-dependent methyltransferase</fullName>
    </submittedName>
</protein>
<organism evidence="1 2">
    <name type="scientific">Thamnocephalis sphaerospora</name>
    <dbReference type="NCBI Taxonomy" id="78915"/>
    <lineage>
        <taxon>Eukaryota</taxon>
        <taxon>Fungi</taxon>
        <taxon>Fungi incertae sedis</taxon>
        <taxon>Zoopagomycota</taxon>
        <taxon>Zoopagomycotina</taxon>
        <taxon>Zoopagomycetes</taxon>
        <taxon>Zoopagales</taxon>
        <taxon>Sigmoideomycetaceae</taxon>
        <taxon>Thamnocephalis</taxon>
    </lineage>
</organism>
<dbReference type="Proteomes" id="UP000271241">
    <property type="component" value="Unassembled WGS sequence"/>
</dbReference>
<dbReference type="AlphaFoldDB" id="A0A4P9XRI2"/>
<dbReference type="PANTHER" id="PTHR43591">
    <property type="entry name" value="METHYLTRANSFERASE"/>
    <property type="match status" value="1"/>
</dbReference>
<evidence type="ECO:0000313" key="1">
    <source>
        <dbReference type="EMBL" id="RKP08693.1"/>
    </source>
</evidence>
<evidence type="ECO:0000313" key="2">
    <source>
        <dbReference type="Proteomes" id="UP000271241"/>
    </source>
</evidence>
<dbReference type="Gene3D" id="3.40.50.150">
    <property type="entry name" value="Vaccinia Virus protein VP39"/>
    <property type="match status" value="1"/>
</dbReference>
<dbReference type="Pfam" id="PF13489">
    <property type="entry name" value="Methyltransf_23"/>
    <property type="match status" value="1"/>
</dbReference>
<sequence>MDTLTQDNSSGSRGSSKTVDKFAFADGRRYHNEPNCPYPLPNDLEEVSRLDIQHYAIQQVTQKRYHAPLESPRRALDIATGTGIWMMEMASDFPECEFTGVDIAPLQPTTVLPPNCTFKAANLLEGFSYPDGYFDYVRHSLLVAAIPEGKWMPYVQECARICASGGWVEMVEISSRGQGGGPVLQRLGKMLVEAFRARGLGSDTADELDKLMIEAGLVDVVAKEYKVSIGSRGGSAGELFFRDISMGQIALAPLYAKTHGMAREELEQLVLQTEEEIKHYEMSLFLRIYIGRKP</sequence>
<accession>A0A4P9XRI2</accession>
<dbReference type="InterPro" id="IPR029063">
    <property type="entry name" value="SAM-dependent_MTases_sf"/>
</dbReference>
<keyword evidence="1" id="KW-0808">Transferase</keyword>
<dbReference type="STRING" id="78915.A0A4P9XRI2"/>
<dbReference type="GO" id="GO:0008168">
    <property type="term" value="F:methyltransferase activity"/>
    <property type="evidence" value="ECO:0007669"/>
    <property type="project" value="UniProtKB-KW"/>
</dbReference>
<proteinExistence type="predicted"/>
<dbReference type="CDD" id="cd02440">
    <property type="entry name" value="AdoMet_MTases"/>
    <property type="match status" value="1"/>
</dbReference>
<dbReference type="OrthoDB" id="2013972at2759"/>
<keyword evidence="2" id="KW-1185">Reference proteome</keyword>
<dbReference type="GO" id="GO:0032259">
    <property type="term" value="P:methylation"/>
    <property type="evidence" value="ECO:0007669"/>
    <property type="project" value="UniProtKB-KW"/>
</dbReference>
<dbReference type="SUPFAM" id="SSF53335">
    <property type="entry name" value="S-adenosyl-L-methionine-dependent methyltransferases"/>
    <property type="match status" value="1"/>
</dbReference>
<reference evidence="2" key="1">
    <citation type="journal article" date="2018" name="Nat. Microbiol.">
        <title>Leveraging single-cell genomics to expand the fungal tree of life.</title>
        <authorList>
            <person name="Ahrendt S.R."/>
            <person name="Quandt C.A."/>
            <person name="Ciobanu D."/>
            <person name="Clum A."/>
            <person name="Salamov A."/>
            <person name="Andreopoulos B."/>
            <person name="Cheng J.F."/>
            <person name="Woyke T."/>
            <person name="Pelin A."/>
            <person name="Henrissat B."/>
            <person name="Reynolds N.K."/>
            <person name="Benny G.L."/>
            <person name="Smith M.E."/>
            <person name="James T.Y."/>
            <person name="Grigoriev I.V."/>
        </authorList>
    </citation>
    <scope>NUCLEOTIDE SEQUENCE [LARGE SCALE GENOMIC DNA]</scope>
    <source>
        <strain evidence="2">RSA 1356</strain>
    </source>
</reference>